<gene>
    <name evidence="1" type="ORF">EO081_03915</name>
</gene>
<dbReference type="AlphaFoldDB" id="A0A4Q2IZY9"/>
<sequence length="120" mass="13430">MNQTQVKYARTRAQRIFESRKQALAVKHTTPAIRLSTEAKLAALKAGAFRIDATHDERRYGWSHCVIFTAERGEEIDKAALEAETAELTETYRKHEDELVLGDNEAALALLRAFEAADAA</sequence>
<organism evidence="1 2">
    <name type="scientific">Sphingomonas desiccabilis</name>
    <dbReference type="NCBI Taxonomy" id="429134"/>
    <lineage>
        <taxon>Bacteria</taxon>
        <taxon>Pseudomonadati</taxon>
        <taxon>Pseudomonadota</taxon>
        <taxon>Alphaproteobacteria</taxon>
        <taxon>Sphingomonadales</taxon>
        <taxon>Sphingomonadaceae</taxon>
        <taxon>Sphingomonas</taxon>
    </lineage>
</organism>
<reference evidence="1 2" key="1">
    <citation type="submission" date="2019-01" db="EMBL/GenBank/DDBJ databases">
        <title>Sphingomonas mucosissima sp. nov. and Sphingomonas desiccabilis sp. nov., from biological soil crusts in the Colorado Plateau, USA.</title>
        <authorList>
            <person name="Zhu D."/>
        </authorList>
    </citation>
    <scope>NUCLEOTIDE SEQUENCE [LARGE SCALE GENOMIC DNA]</scope>
    <source>
        <strain evidence="1 2">CP1D</strain>
    </source>
</reference>
<dbReference type="RefSeq" id="WP_129340596.1">
    <property type="nucleotide sequence ID" value="NZ_JACIDD010000001.1"/>
</dbReference>
<accession>A0A4Q2IZY9</accession>
<comment type="caution">
    <text evidence="1">The sequence shown here is derived from an EMBL/GenBank/DDBJ whole genome shotgun (WGS) entry which is preliminary data.</text>
</comment>
<dbReference type="Proteomes" id="UP000292347">
    <property type="component" value="Unassembled WGS sequence"/>
</dbReference>
<name>A0A4Q2IZY9_9SPHN</name>
<evidence type="ECO:0000313" key="1">
    <source>
        <dbReference type="EMBL" id="RXZ34814.1"/>
    </source>
</evidence>
<protein>
    <submittedName>
        <fullName evidence="1">Uncharacterized protein</fullName>
    </submittedName>
</protein>
<evidence type="ECO:0000313" key="2">
    <source>
        <dbReference type="Proteomes" id="UP000292347"/>
    </source>
</evidence>
<dbReference type="OrthoDB" id="270332at2"/>
<keyword evidence="2" id="KW-1185">Reference proteome</keyword>
<dbReference type="EMBL" id="SDPT01000001">
    <property type="protein sequence ID" value="RXZ34814.1"/>
    <property type="molecule type" value="Genomic_DNA"/>
</dbReference>
<proteinExistence type="predicted"/>